<evidence type="ECO:0000313" key="2">
    <source>
        <dbReference type="EMBL" id="EEQ93982.1"/>
    </source>
</evidence>
<keyword evidence="1" id="KW-0472">Membrane</keyword>
<sequence>MEKGGNSAAFLHGRMRIDGPYLARKIQYFLVIFMLIRALFRSS</sequence>
<feature type="transmembrane region" description="Helical" evidence="1">
    <location>
        <begin position="21"/>
        <end position="40"/>
    </location>
</feature>
<dbReference type="EMBL" id="ACQA01000002">
    <property type="protein sequence ID" value="EEQ93982.1"/>
    <property type="molecule type" value="Genomic_DNA"/>
</dbReference>
<evidence type="ECO:0000313" key="3">
    <source>
        <dbReference type="Proteomes" id="UP000004386"/>
    </source>
</evidence>
<evidence type="ECO:0000256" key="1">
    <source>
        <dbReference type="SAM" id="Phobius"/>
    </source>
</evidence>
<name>C4WNQ5_9HYPH</name>
<keyword evidence="1" id="KW-1133">Transmembrane helix</keyword>
<organism evidence="2 3">
    <name type="scientific">Brucella intermedia LMG 3301</name>
    <dbReference type="NCBI Taxonomy" id="641118"/>
    <lineage>
        <taxon>Bacteria</taxon>
        <taxon>Pseudomonadati</taxon>
        <taxon>Pseudomonadota</taxon>
        <taxon>Alphaproteobacteria</taxon>
        <taxon>Hyphomicrobiales</taxon>
        <taxon>Brucellaceae</taxon>
        <taxon>Brucella/Ochrobactrum group</taxon>
        <taxon>Brucella</taxon>
    </lineage>
</organism>
<comment type="caution">
    <text evidence="2">The sequence shown here is derived from an EMBL/GenBank/DDBJ whole genome shotgun (WGS) entry which is preliminary data.</text>
</comment>
<dbReference type="Proteomes" id="UP000004386">
    <property type="component" value="Unassembled WGS sequence"/>
</dbReference>
<proteinExistence type="predicted"/>
<gene>
    <name evidence="2" type="ORF">OINT_2001181</name>
</gene>
<keyword evidence="1" id="KW-0812">Transmembrane</keyword>
<dbReference type="AlphaFoldDB" id="C4WNQ5"/>
<protein>
    <submittedName>
        <fullName evidence="2">Uncharacterized protein</fullName>
    </submittedName>
</protein>
<reference evidence="2 3" key="1">
    <citation type="submission" date="2009-05" db="EMBL/GenBank/DDBJ databases">
        <authorList>
            <person name="Setubal J.C."/>
            <person name="Boyle S."/>
            <person name="Crasta O.R."/>
            <person name="Gillespie J.J."/>
            <person name="Kenyon R.W."/>
            <person name="Lu J."/>
            <person name="Mane S."/>
            <person name="Nagrani S."/>
            <person name="Shallom J.M."/>
            <person name="Shallom S."/>
            <person name="Shukla M."/>
            <person name="Snyder E.E."/>
            <person name="Sobral B.W."/>
            <person name="Wattam A.R."/>
            <person name="Will R."/>
            <person name="Williams K."/>
            <person name="Yoo H."/>
            <person name="Munk C."/>
            <person name="Tapia R."/>
            <person name="Green L."/>
            <person name="Rogers Y."/>
            <person name="Detter J.C."/>
            <person name="Bruce D."/>
            <person name="Brettin T.S."/>
            <person name="Tsolis R."/>
        </authorList>
    </citation>
    <scope>NUCLEOTIDE SEQUENCE [LARGE SCALE GENOMIC DNA]</scope>
    <source>
        <strain evidence="2 3">LMG 3301</strain>
    </source>
</reference>
<accession>C4WNQ5</accession>
<dbReference type="HOGENOM" id="CLU_3236814_0_0_5"/>